<organism evidence="1">
    <name type="scientific">Tuwongella immobilis</name>
    <dbReference type="NCBI Taxonomy" id="692036"/>
    <lineage>
        <taxon>Bacteria</taxon>
        <taxon>Pseudomonadati</taxon>
        <taxon>Planctomycetota</taxon>
        <taxon>Planctomycetia</taxon>
        <taxon>Gemmatales</taxon>
        <taxon>Gemmataceae</taxon>
        <taxon>Tuwongella</taxon>
    </lineage>
</organism>
<dbReference type="InterPro" id="IPR032675">
    <property type="entry name" value="LRR_dom_sf"/>
</dbReference>
<dbReference type="Gene3D" id="3.80.10.10">
    <property type="entry name" value="Ribonuclease Inhibitor"/>
    <property type="match status" value="1"/>
</dbReference>
<dbReference type="EMBL" id="LR586016">
    <property type="protein sequence ID" value="VIP04897.1"/>
    <property type="molecule type" value="Genomic_DNA"/>
</dbReference>
<evidence type="ECO:0008006" key="3">
    <source>
        <dbReference type="Google" id="ProtNLM"/>
    </source>
</evidence>
<name>A0A6C2YU79_9BACT</name>
<protein>
    <recommendedName>
        <fullName evidence="3">Repeat-companion domain protein</fullName>
    </recommendedName>
</protein>
<evidence type="ECO:0000313" key="2">
    <source>
        <dbReference type="Proteomes" id="UP000464378"/>
    </source>
</evidence>
<dbReference type="RefSeq" id="WP_162659918.1">
    <property type="nucleotide sequence ID" value="NZ_LR593887.1"/>
</dbReference>
<dbReference type="KEGG" id="tim:GMBLW1_42960"/>
<dbReference type="Proteomes" id="UP000464378">
    <property type="component" value="Chromosome"/>
</dbReference>
<accession>A0A6C2YU79</accession>
<dbReference type="EMBL" id="LR593887">
    <property type="protein sequence ID" value="VTS07153.1"/>
    <property type="molecule type" value="Genomic_DNA"/>
</dbReference>
<gene>
    <name evidence="1" type="ORF">GMBLW1_42960</name>
</gene>
<dbReference type="InParanoid" id="A0A6C2YU79"/>
<reference evidence="1" key="1">
    <citation type="submission" date="2019-04" db="EMBL/GenBank/DDBJ databases">
        <authorList>
            <consortium name="Science for Life Laboratories"/>
        </authorList>
    </citation>
    <scope>NUCLEOTIDE SEQUENCE</scope>
    <source>
        <strain evidence="1">MBLW1</strain>
    </source>
</reference>
<dbReference type="AlphaFoldDB" id="A0A6C2YU79"/>
<sequence>MDSPNLVRASLEAALAYDFHDRATHHAYADCLIEAGDPRGEYIRLLLLLEDLNLPYAERQATRERSWAIFRQLERRWLGPMAPFLLDDSANPSDPIDANTEYQAAFSWIRQLRIIRLRPGMCHALATSPALRLMFSLEIDQFDDHLNQEELADFADGDSLANVRIFQLGQPFTTFRSTATSLQPLLQAMPELEQLKLANRIDHAASILNLPWSQLKSLELFCEQPIPLAALTRPTAFPKLERLSIHLVAPSPEPEAPIGGVILPEINPSIPAMESMLEWVRSPQFRQLRGLSIDQWGLGSQLLEAMAFTPPSPLLESLELSNTGVTAAAFERLGNWEGWDALTRISVHGSDISPHSIERPNAPTISVENHWLTVDADDFPILLDLDADDS</sequence>
<evidence type="ECO:0000313" key="1">
    <source>
        <dbReference type="EMBL" id="VIP04897.1"/>
    </source>
</evidence>
<keyword evidence="2" id="KW-1185">Reference proteome</keyword>
<proteinExistence type="predicted"/>